<keyword evidence="6 7" id="KW-0234">DNA repair</keyword>
<dbReference type="InterPro" id="IPR000093">
    <property type="entry name" value="DNA_Rcmb_RecR"/>
</dbReference>
<evidence type="ECO:0000259" key="8">
    <source>
        <dbReference type="PROSITE" id="PS50880"/>
    </source>
</evidence>
<evidence type="ECO:0000256" key="6">
    <source>
        <dbReference type="ARBA" id="ARBA00023204"/>
    </source>
</evidence>
<dbReference type="NCBIfam" id="TIGR00615">
    <property type="entry name" value="recR"/>
    <property type="match status" value="1"/>
</dbReference>
<keyword evidence="10" id="KW-1185">Reference proteome</keyword>
<evidence type="ECO:0000256" key="3">
    <source>
        <dbReference type="ARBA" id="ARBA00022771"/>
    </source>
</evidence>
<comment type="similarity">
    <text evidence="7">Belongs to the RecR family.</text>
</comment>
<dbReference type="InterPro" id="IPR023627">
    <property type="entry name" value="Rcmb_RecR"/>
</dbReference>
<dbReference type="Gene3D" id="3.40.1360.10">
    <property type="match status" value="1"/>
</dbReference>
<dbReference type="PANTHER" id="PTHR30446:SF0">
    <property type="entry name" value="RECOMBINATION PROTEIN RECR"/>
    <property type="match status" value="1"/>
</dbReference>
<dbReference type="CDD" id="cd01025">
    <property type="entry name" value="TOPRIM_recR"/>
    <property type="match status" value="1"/>
</dbReference>
<dbReference type="SUPFAM" id="SSF111304">
    <property type="entry name" value="Recombination protein RecR"/>
    <property type="match status" value="1"/>
</dbReference>
<dbReference type="Proteomes" id="UP001501565">
    <property type="component" value="Unassembled WGS sequence"/>
</dbReference>
<comment type="caution">
    <text evidence="9">The sequence shown here is derived from an EMBL/GenBank/DDBJ whole genome shotgun (WGS) entry which is preliminary data.</text>
</comment>
<keyword evidence="1 7" id="KW-0479">Metal-binding</keyword>
<dbReference type="PROSITE" id="PS01300">
    <property type="entry name" value="RECR"/>
    <property type="match status" value="1"/>
</dbReference>
<comment type="function">
    <text evidence="7">May play a role in DNA repair. It seems to be involved in an RecBC-independent recombinational process of DNA repair. It may act with RecF and RecO.</text>
</comment>
<evidence type="ECO:0000256" key="1">
    <source>
        <dbReference type="ARBA" id="ARBA00022723"/>
    </source>
</evidence>
<dbReference type="SMART" id="SM00493">
    <property type="entry name" value="TOPRIM"/>
    <property type="match status" value="1"/>
</dbReference>
<evidence type="ECO:0000313" key="9">
    <source>
        <dbReference type="EMBL" id="GAA3937738.1"/>
    </source>
</evidence>
<name>A0ABP7N7Z4_9GAMM</name>
<dbReference type="InterPro" id="IPR006171">
    <property type="entry name" value="TOPRIM_dom"/>
</dbReference>
<keyword evidence="3 7" id="KW-0863">Zinc-finger</keyword>
<dbReference type="PROSITE" id="PS50880">
    <property type="entry name" value="TOPRIM"/>
    <property type="match status" value="1"/>
</dbReference>
<feature type="domain" description="Toprim" evidence="8">
    <location>
        <begin position="79"/>
        <end position="174"/>
    </location>
</feature>
<feature type="zinc finger region" description="C4-type" evidence="7">
    <location>
        <begin position="56"/>
        <end position="71"/>
    </location>
</feature>
<dbReference type="Gene3D" id="1.10.8.420">
    <property type="entry name" value="RecR Domain 1"/>
    <property type="match status" value="1"/>
</dbReference>
<evidence type="ECO:0000256" key="5">
    <source>
        <dbReference type="ARBA" id="ARBA00023172"/>
    </source>
</evidence>
<dbReference type="RefSeq" id="WP_344800160.1">
    <property type="nucleotide sequence ID" value="NZ_BAABBN010000012.1"/>
</dbReference>
<dbReference type="Pfam" id="PF21176">
    <property type="entry name" value="RecR_HhH"/>
    <property type="match status" value="1"/>
</dbReference>
<evidence type="ECO:0000256" key="7">
    <source>
        <dbReference type="HAMAP-Rule" id="MF_00017"/>
    </source>
</evidence>
<keyword evidence="5 7" id="KW-0233">DNA recombination</keyword>
<evidence type="ECO:0000256" key="4">
    <source>
        <dbReference type="ARBA" id="ARBA00022833"/>
    </source>
</evidence>
<evidence type="ECO:0000256" key="2">
    <source>
        <dbReference type="ARBA" id="ARBA00022763"/>
    </source>
</evidence>
<dbReference type="InterPro" id="IPR034137">
    <property type="entry name" value="TOPRIM_RecR"/>
</dbReference>
<reference evidence="10" key="1">
    <citation type="journal article" date="2019" name="Int. J. Syst. Evol. Microbiol.">
        <title>The Global Catalogue of Microorganisms (GCM) 10K type strain sequencing project: providing services to taxonomists for standard genome sequencing and annotation.</title>
        <authorList>
            <consortium name="The Broad Institute Genomics Platform"/>
            <consortium name="The Broad Institute Genome Sequencing Center for Infectious Disease"/>
            <person name="Wu L."/>
            <person name="Ma J."/>
        </authorList>
    </citation>
    <scope>NUCLEOTIDE SEQUENCE [LARGE SCALE GENOMIC DNA]</scope>
    <source>
        <strain evidence="10">JCM 17551</strain>
    </source>
</reference>
<keyword evidence="2 7" id="KW-0227">DNA damage</keyword>
<dbReference type="InterPro" id="IPR015967">
    <property type="entry name" value="Rcmb_RecR_Znf"/>
</dbReference>
<proteinExistence type="inferred from homology"/>
<organism evidence="9 10">
    <name type="scientific">Litoribacillus peritrichatus</name>
    <dbReference type="NCBI Taxonomy" id="718191"/>
    <lineage>
        <taxon>Bacteria</taxon>
        <taxon>Pseudomonadati</taxon>
        <taxon>Pseudomonadota</taxon>
        <taxon>Gammaproteobacteria</taxon>
        <taxon>Oceanospirillales</taxon>
        <taxon>Oceanospirillaceae</taxon>
        <taxon>Litoribacillus</taxon>
    </lineage>
</organism>
<dbReference type="EMBL" id="BAABBN010000012">
    <property type="protein sequence ID" value="GAA3937738.1"/>
    <property type="molecule type" value="Genomic_DNA"/>
</dbReference>
<evidence type="ECO:0000313" key="10">
    <source>
        <dbReference type="Proteomes" id="UP001501565"/>
    </source>
</evidence>
<dbReference type="Pfam" id="PF02132">
    <property type="entry name" value="RecR_ZnF"/>
    <property type="match status" value="1"/>
</dbReference>
<accession>A0ABP7N7Z4</accession>
<dbReference type="Pfam" id="PF13662">
    <property type="entry name" value="Toprim_4"/>
    <property type="match status" value="1"/>
</dbReference>
<sequence>MSSDLLNALIDGLRVLPSVGPRSARRMALHLLQSNRKGGLNLAEVLSQSMTQIKNCQSCRNFTEQALCSICNDSSRDETQLCVVENPADVDSLELTSGYTGRYFVLMGRLSPLDGLGPYELGMDKLFELIRSQSVKELIIATGTSVEGDATAQYISDQLVNDDIAITRLASGIPSGGDLEALSGNTLKTAFANRQPF</sequence>
<gene>
    <name evidence="7 9" type="primary">recR</name>
    <name evidence="9" type="ORF">GCM10022277_37580</name>
</gene>
<protein>
    <recommendedName>
        <fullName evidence="7">Recombination protein RecR</fullName>
    </recommendedName>
</protein>
<keyword evidence="4 7" id="KW-0862">Zinc</keyword>
<dbReference type="HAMAP" id="MF_00017">
    <property type="entry name" value="RecR"/>
    <property type="match status" value="1"/>
</dbReference>
<dbReference type="PANTHER" id="PTHR30446">
    <property type="entry name" value="RECOMBINATION PROTEIN RECR"/>
    <property type="match status" value="1"/>
</dbReference>